<organism evidence="1 2">
    <name type="scientific">Scophthalmus maximus</name>
    <name type="common">Turbot</name>
    <name type="synonym">Psetta maxima</name>
    <dbReference type="NCBI Taxonomy" id="52904"/>
    <lineage>
        <taxon>Eukaryota</taxon>
        <taxon>Metazoa</taxon>
        <taxon>Chordata</taxon>
        <taxon>Craniata</taxon>
        <taxon>Vertebrata</taxon>
        <taxon>Euteleostomi</taxon>
        <taxon>Actinopterygii</taxon>
        <taxon>Neopterygii</taxon>
        <taxon>Teleostei</taxon>
        <taxon>Neoteleostei</taxon>
        <taxon>Acanthomorphata</taxon>
        <taxon>Carangaria</taxon>
        <taxon>Pleuronectiformes</taxon>
        <taxon>Pleuronectoidei</taxon>
        <taxon>Scophthalmidae</taxon>
        <taxon>Scophthalmus</taxon>
    </lineage>
</organism>
<sequence>MIRGNHDTLGTSMDNFLCVSPQSAAPGHCNKSVHILIATTACCRAASARTGRRRAAAVGRERWDLFPRRTAFVFERNQTTLLRSEAVEAQTLGDRGAFTETNTDPSAAATSRVTSPTFPLNGEQARCSGHVHVPFPAGCLIVSS</sequence>
<accession>A0A6A4TFX2</accession>
<evidence type="ECO:0000313" key="1">
    <source>
        <dbReference type="EMBL" id="KAF0042124.1"/>
    </source>
</evidence>
<dbReference type="Proteomes" id="UP000438429">
    <property type="component" value="Unassembled WGS sequence"/>
</dbReference>
<dbReference type="EMBL" id="VEVO01000005">
    <property type="protein sequence ID" value="KAF0042124.1"/>
    <property type="molecule type" value="Genomic_DNA"/>
</dbReference>
<proteinExistence type="predicted"/>
<gene>
    <name evidence="1" type="ORF">F2P81_005656</name>
</gene>
<dbReference type="AlphaFoldDB" id="A0A6A4TFX2"/>
<protein>
    <submittedName>
        <fullName evidence="1">Uncharacterized protein</fullName>
    </submittedName>
</protein>
<comment type="caution">
    <text evidence="1">The sequence shown here is derived from an EMBL/GenBank/DDBJ whole genome shotgun (WGS) entry which is preliminary data.</text>
</comment>
<evidence type="ECO:0000313" key="2">
    <source>
        <dbReference type="Proteomes" id="UP000438429"/>
    </source>
</evidence>
<name>A0A6A4TFX2_SCOMX</name>
<reference evidence="1 2" key="1">
    <citation type="submission" date="2019-06" db="EMBL/GenBank/DDBJ databases">
        <title>Draft genomes of female and male turbot (Scophthalmus maximus).</title>
        <authorList>
            <person name="Xu H."/>
            <person name="Xu X.-W."/>
            <person name="Shao C."/>
            <person name="Chen S."/>
        </authorList>
    </citation>
    <scope>NUCLEOTIDE SEQUENCE [LARGE SCALE GENOMIC DNA]</scope>
    <source>
        <strain evidence="1">Ysfricsl-2016a</strain>
        <tissue evidence="1">Blood</tissue>
    </source>
</reference>